<comment type="caution">
    <text evidence="2">The sequence shown here is derived from an EMBL/GenBank/DDBJ whole genome shotgun (WGS) entry which is preliminary data.</text>
</comment>
<evidence type="ECO:0000313" key="2">
    <source>
        <dbReference type="EMBL" id="TYZ23931.1"/>
    </source>
</evidence>
<keyword evidence="3" id="KW-1185">Reference proteome</keyword>
<feature type="signal peptide" evidence="1">
    <location>
        <begin position="1"/>
        <end position="33"/>
    </location>
</feature>
<gene>
    <name evidence="2" type="ORF">FZ040_04200</name>
</gene>
<dbReference type="RefSeq" id="WP_149170860.1">
    <property type="nucleotide sequence ID" value="NZ_VTOY01000002.1"/>
</dbReference>
<evidence type="ECO:0000256" key="1">
    <source>
        <dbReference type="SAM" id="SignalP"/>
    </source>
</evidence>
<dbReference type="Proteomes" id="UP000323646">
    <property type="component" value="Unassembled WGS sequence"/>
</dbReference>
<reference evidence="2 3" key="1">
    <citation type="submission" date="2019-08" db="EMBL/GenBank/DDBJ databases">
        <title>Selenomonas sp. mPRGC5 and Selenomonas sp. mPRGC8 isolated from ruminal fluid of dairy goat (Capra hircus).</title>
        <authorList>
            <person name="Poothong S."/>
            <person name="Nuengjamnong C."/>
            <person name="Tanasupawat S."/>
        </authorList>
    </citation>
    <scope>NUCLEOTIDE SEQUENCE [LARGE SCALE GENOMIC DNA]</scope>
    <source>
        <strain evidence="3">mPRGC5</strain>
    </source>
</reference>
<dbReference type="AlphaFoldDB" id="A0A5D6W654"/>
<accession>A0A5D6W654</accession>
<feature type="chain" id="PRO_5022754041" evidence="1">
    <location>
        <begin position="34"/>
        <end position="324"/>
    </location>
</feature>
<name>A0A5D6W654_9FIRM</name>
<sequence length="324" mass="37320">MMKKELRYWFGVGMLAAGLVVIPAALTMVPAAAAAQTQDTDEAAEQDNWYWLSADDRYSKFIDLQSVVAQPRKTATGAKGYETEVQAWTKTAYSYGGAEDTLRDYKLLKKFSDPGKLAFSTALISLNPQTRQCWYLEEYFYDKAGNVIWSEKRDPAERDNDKKGKEINSQAFDEAFYTAAVDRAFKGAGETARAKAKDRWYDIFEKKQPDGVRFTISADTSTMRMEKDNVIFWSWQETKDANGKAVDVKHQKLAINLPESTIKVISGDHWTPQRGWQSMENELDGHYRMISETSAEHQMVEKLREYVTTHDDWVHRYERKYDRT</sequence>
<dbReference type="EMBL" id="VTOY01000002">
    <property type="protein sequence ID" value="TYZ23931.1"/>
    <property type="molecule type" value="Genomic_DNA"/>
</dbReference>
<dbReference type="OrthoDB" id="1663565at2"/>
<evidence type="ECO:0000313" key="3">
    <source>
        <dbReference type="Proteomes" id="UP000323646"/>
    </source>
</evidence>
<keyword evidence="1" id="KW-0732">Signal</keyword>
<organism evidence="2 3">
    <name type="scientific">Selenomonas ruminis</name>
    <dbReference type="NCBI Taxonomy" id="2593411"/>
    <lineage>
        <taxon>Bacteria</taxon>
        <taxon>Bacillati</taxon>
        <taxon>Bacillota</taxon>
        <taxon>Negativicutes</taxon>
        <taxon>Selenomonadales</taxon>
        <taxon>Selenomonadaceae</taxon>
        <taxon>Selenomonas</taxon>
    </lineage>
</organism>
<protein>
    <submittedName>
        <fullName evidence="2">Uncharacterized protein</fullName>
    </submittedName>
</protein>
<proteinExistence type="predicted"/>